<evidence type="ECO:0000313" key="1">
    <source>
        <dbReference type="EMBL" id="CAB3983787.1"/>
    </source>
</evidence>
<protein>
    <submittedName>
        <fullName evidence="1">Uncharacterized protein</fullName>
    </submittedName>
</protein>
<keyword evidence="2" id="KW-1185">Reference proteome</keyword>
<accession>A0A7D9DFS2</accession>
<comment type="caution">
    <text evidence="1">The sequence shown here is derived from an EMBL/GenBank/DDBJ whole genome shotgun (WGS) entry which is preliminary data.</text>
</comment>
<dbReference type="EMBL" id="CACRXK020000656">
    <property type="protein sequence ID" value="CAB3983787.1"/>
    <property type="molecule type" value="Genomic_DNA"/>
</dbReference>
<proteinExistence type="predicted"/>
<dbReference type="AlphaFoldDB" id="A0A7D9DFS2"/>
<sequence>MANNGKQLQVRIAPSPRCKSCTPRLDMDPQNVKASACMKILSVLGHKSLDEKLLQHDIRRKRSKSARFVRNFMSKSLSAAKTPGFGKEDLEKLSIEQLQELLKSFANKLVEKRREHADVLETKAKETEKMVKFMEKIQNIEQAAKTTLKPCVNVLPDSDDMARVLLLN</sequence>
<gene>
    <name evidence="1" type="ORF">PACLA_8A040318</name>
</gene>
<evidence type="ECO:0000313" key="2">
    <source>
        <dbReference type="Proteomes" id="UP001152795"/>
    </source>
</evidence>
<dbReference type="Proteomes" id="UP001152795">
    <property type="component" value="Unassembled WGS sequence"/>
</dbReference>
<organism evidence="1 2">
    <name type="scientific">Paramuricea clavata</name>
    <name type="common">Red gorgonian</name>
    <name type="synonym">Violescent sea-whip</name>
    <dbReference type="NCBI Taxonomy" id="317549"/>
    <lineage>
        <taxon>Eukaryota</taxon>
        <taxon>Metazoa</taxon>
        <taxon>Cnidaria</taxon>
        <taxon>Anthozoa</taxon>
        <taxon>Octocorallia</taxon>
        <taxon>Malacalcyonacea</taxon>
        <taxon>Plexauridae</taxon>
        <taxon>Paramuricea</taxon>
    </lineage>
</organism>
<reference evidence="1" key="1">
    <citation type="submission" date="2020-04" db="EMBL/GenBank/DDBJ databases">
        <authorList>
            <person name="Alioto T."/>
            <person name="Alioto T."/>
            <person name="Gomez Garrido J."/>
        </authorList>
    </citation>
    <scope>NUCLEOTIDE SEQUENCE</scope>
    <source>
        <strain evidence="1">A484AB</strain>
    </source>
</reference>
<name>A0A7D9DFS2_PARCT</name>